<keyword evidence="1" id="KW-0472">Membrane</keyword>
<gene>
    <name evidence="2" type="ORF">PGLA2088_LOCUS34646</name>
</gene>
<dbReference type="Proteomes" id="UP000626109">
    <property type="component" value="Unassembled WGS sequence"/>
</dbReference>
<dbReference type="AlphaFoldDB" id="A0A813KQE5"/>
<evidence type="ECO:0000313" key="3">
    <source>
        <dbReference type="Proteomes" id="UP000626109"/>
    </source>
</evidence>
<accession>A0A813KQE5</accession>
<comment type="caution">
    <text evidence="2">The sequence shown here is derived from an EMBL/GenBank/DDBJ whole genome shotgun (WGS) entry which is preliminary data.</text>
</comment>
<dbReference type="EMBL" id="CAJNNW010031483">
    <property type="protein sequence ID" value="CAE8707703.1"/>
    <property type="molecule type" value="Genomic_DNA"/>
</dbReference>
<organism evidence="2 3">
    <name type="scientific">Polarella glacialis</name>
    <name type="common">Dinoflagellate</name>
    <dbReference type="NCBI Taxonomy" id="89957"/>
    <lineage>
        <taxon>Eukaryota</taxon>
        <taxon>Sar</taxon>
        <taxon>Alveolata</taxon>
        <taxon>Dinophyceae</taxon>
        <taxon>Suessiales</taxon>
        <taxon>Suessiaceae</taxon>
        <taxon>Polarella</taxon>
    </lineage>
</organism>
<evidence type="ECO:0000256" key="1">
    <source>
        <dbReference type="SAM" id="Phobius"/>
    </source>
</evidence>
<name>A0A813KQE5_POLGL</name>
<feature type="non-terminal residue" evidence="2">
    <location>
        <position position="1"/>
    </location>
</feature>
<keyword evidence="1" id="KW-1133">Transmembrane helix</keyword>
<sequence length="287" mass="32822">AKHELAEADAMRASVLKTMQKAGGVSDAIHRKRVELTTELFRWDRVIFGRQILVLLANVDLLFEQVAVELETKLEKAGIPDWDVAGRHLKLLVFEFSLLDKQVAPYQRFVQEDPEVVRAAGLDSDELRMLEAHIAKIGGRLGLHLCRVGERPSMFAPLQQKWSSMNSTIQKVRRGIMFYANGTRLLSQDLQHAIKLGMKVAFLKYTLDPREVHVCYRAIKDLLVLVPFLIILLIPLSPPGHVLVFSLITKAYPDFFPTPFTERRQNVMRIYNEIKPAGHKRFEAWKS</sequence>
<evidence type="ECO:0000313" key="2">
    <source>
        <dbReference type="EMBL" id="CAE8707703.1"/>
    </source>
</evidence>
<reference evidence="2" key="1">
    <citation type="submission" date="2021-02" db="EMBL/GenBank/DDBJ databases">
        <authorList>
            <person name="Dougan E. K."/>
            <person name="Rhodes N."/>
            <person name="Thang M."/>
            <person name="Chan C."/>
        </authorList>
    </citation>
    <scope>NUCLEOTIDE SEQUENCE</scope>
</reference>
<proteinExistence type="predicted"/>
<evidence type="ECO:0008006" key="4">
    <source>
        <dbReference type="Google" id="ProtNLM"/>
    </source>
</evidence>
<feature type="transmembrane region" description="Helical" evidence="1">
    <location>
        <begin position="222"/>
        <end position="248"/>
    </location>
</feature>
<keyword evidence="1" id="KW-0812">Transmembrane</keyword>
<protein>
    <recommendedName>
        <fullName evidence="4">Letm1 RBD domain-containing protein</fullName>
    </recommendedName>
</protein>